<reference evidence="4" key="1">
    <citation type="submission" date="2019-05" db="EMBL/GenBank/DDBJ databases">
        <title>Annotation for the trematode Fasciolopsis buski.</title>
        <authorList>
            <person name="Choi Y.-J."/>
        </authorList>
    </citation>
    <scope>NUCLEOTIDE SEQUENCE</scope>
    <source>
        <strain evidence="4">HT</strain>
        <tissue evidence="4">Whole worm</tissue>
    </source>
</reference>
<comment type="caution">
    <text evidence="1">Lacks conserved residue(s) required for the propagation of feature annotation.</text>
</comment>
<keyword evidence="2" id="KW-0472">Membrane</keyword>
<keyword evidence="1" id="KW-0862">Zinc</keyword>
<feature type="non-terminal residue" evidence="4">
    <location>
        <position position="354"/>
    </location>
</feature>
<gene>
    <name evidence="4" type="ORF">FBUS_05888</name>
</gene>
<dbReference type="Proteomes" id="UP000728185">
    <property type="component" value="Unassembled WGS sequence"/>
</dbReference>
<dbReference type="GO" id="GO:0046872">
    <property type="term" value="F:metal ion binding"/>
    <property type="evidence" value="ECO:0007669"/>
    <property type="project" value="UniProtKB-KW"/>
</dbReference>
<proteinExistence type="predicted"/>
<evidence type="ECO:0000313" key="5">
    <source>
        <dbReference type="Proteomes" id="UP000728185"/>
    </source>
</evidence>
<dbReference type="GO" id="GO:0004222">
    <property type="term" value="F:metalloendopeptidase activity"/>
    <property type="evidence" value="ECO:0007669"/>
    <property type="project" value="InterPro"/>
</dbReference>
<dbReference type="InterPro" id="IPR001590">
    <property type="entry name" value="Peptidase_M12B"/>
</dbReference>
<protein>
    <submittedName>
        <fullName evidence="4">Subfamily M12B unassigned peptidase</fullName>
    </submittedName>
</protein>
<keyword evidence="2" id="KW-0812">Transmembrane</keyword>
<feature type="binding site" evidence="1">
    <location>
        <position position="203"/>
    </location>
    <ligand>
        <name>Zn(2+)</name>
        <dbReference type="ChEBI" id="CHEBI:29105"/>
        <note>catalytic</note>
    </ligand>
</feature>
<sequence length="354" mass="39728">IASQDLDPIRVLHRPSRTQPYILELYLIVDEVLTSSFGNNYDGLIYRVNMLMALVNSLYAPFNINIVVVQLEIWEHDRSQLNVEEHHLLATLAQFKRMHTTVRHDCLHALLGIKDEASRTRGKANPQTMCVYSRCVGYSRFTRETILVNLVHLYGYCVLVFVLVSTTHFSTICLYPTLCMISKDSPRIELAETARTIAHELGHNFGLRHDTEECKCQRCIMATGVEFGNNILEWSPCSLQDLPILLDYGMGVCLGDAPIRSIVSVSSVLANESSEIMRRGQNEQPSHNPIAPAASVVHVYNWMKQLTPLAAVYQTQSRRKSRRHPSDVRAQLTAAGLCGNGQLDPGEECDCGST</sequence>
<dbReference type="EMBL" id="LUCM01006970">
    <property type="protein sequence ID" value="KAA0190533.1"/>
    <property type="molecule type" value="Genomic_DNA"/>
</dbReference>
<dbReference type="PROSITE" id="PS50215">
    <property type="entry name" value="ADAM_MEPRO"/>
    <property type="match status" value="1"/>
</dbReference>
<feature type="domain" description="Peptidase M12B" evidence="3">
    <location>
        <begin position="21"/>
        <end position="258"/>
    </location>
</feature>
<feature type="binding site" evidence="1">
    <location>
        <position position="209"/>
    </location>
    <ligand>
        <name>Zn(2+)</name>
        <dbReference type="ChEBI" id="CHEBI:29105"/>
        <note>catalytic</note>
    </ligand>
</feature>
<keyword evidence="1" id="KW-0479">Metal-binding</keyword>
<accession>A0A8E0VIQ9</accession>
<evidence type="ECO:0000313" key="4">
    <source>
        <dbReference type="EMBL" id="KAA0190533.1"/>
    </source>
</evidence>
<dbReference type="InterPro" id="IPR024079">
    <property type="entry name" value="MetalloPept_cat_dom_sf"/>
</dbReference>
<name>A0A8E0VIQ9_9TREM</name>
<evidence type="ECO:0000259" key="3">
    <source>
        <dbReference type="PROSITE" id="PS50215"/>
    </source>
</evidence>
<organism evidence="4 5">
    <name type="scientific">Fasciolopsis buskii</name>
    <dbReference type="NCBI Taxonomy" id="27845"/>
    <lineage>
        <taxon>Eukaryota</taxon>
        <taxon>Metazoa</taxon>
        <taxon>Spiralia</taxon>
        <taxon>Lophotrochozoa</taxon>
        <taxon>Platyhelminthes</taxon>
        <taxon>Trematoda</taxon>
        <taxon>Digenea</taxon>
        <taxon>Plagiorchiida</taxon>
        <taxon>Echinostomata</taxon>
        <taxon>Echinostomatoidea</taxon>
        <taxon>Fasciolidae</taxon>
        <taxon>Fasciolopsis</taxon>
    </lineage>
</organism>
<dbReference type="AlphaFoldDB" id="A0A8E0VIQ9"/>
<dbReference type="GO" id="GO:0006509">
    <property type="term" value="P:membrane protein ectodomain proteolysis"/>
    <property type="evidence" value="ECO:0007669"/>
    <property type="project" value="TreeGrafter"/>
</dbReference>
<evidence type="ECO:0000256" key="2">
    <source>
        <dbReference type="SAM" id="Phobius"/>
    </source>
</evidence>
<feature type="binding site" evidence="1">
    <location>
        <position position="199"/>
    </location>
    <ligand>
        <name>Zn(2+)</name>
        <dbReference type="ChEBI" id="CHEBI:29105"/>
        <note>catalytic</note>
    </ligand>
</feature>
<dbReference type="Pfam" id="PF01421">
    <property type="entry name" value="Reprolysin"/>
    <property type="match status" value="2"/>
</dbReference>
<keyword evidence="5" id="KW-1185">Reference proteome</keyword>
<comment type="caution">
    <text evidence="4">The sequence shown here is derived from an EMBL/GenBank/DDBJ whole genome shotgun (WGS) entry which is preliminary data.</text>
</comment>
<feature type="transmembrane region" description="Helical" evidence="2">
    <location>
        <begin position="153"/>
        <end position="178"/>
    </location>
</feature>
<dbReference type="PANTHER" id="PTHR11905">
    <property type="entry name" value="ADAM A DISINTEGRIN AND METALLOPROTEASE DOMAIN"/>
    <property type="match status" value="1"/>
</dbReference>
<dbReference type="Gene3D" id="3.40.390.10">
    <property type="entry name" value="Collagenase (Catalytic Domain)"/>
    <property type="match status" value="1"/>
</dbReference>
<dbReference type="OrthoDB" id="5951731at2759"/>
<dbReference type="SUPFAM" id="SSF55486">
    <property type="entry name" value="Metalloproteases ('zincins'), catalytic domain"/>
    <property type="match status" value="1"/>
</dbReference>
<dbReference type="PANTHER" id="PTHR11905:SF159">
    <property type="entry name" value="ADAM METALLOPROTEASE"/>
    <property type="match status" value="1"/>
</dbReference>
<evidence type="ECO:0000256" key="1">
    <source>
        <dbReference type="PROSITE-ProRule" id="PRU00276"/>
    </source>
</evidence>
<feature type="active site" evidence="1">
    <location>
        <position position="200"/>
    </location>
</feature>
<keyword evidence="2" id="KW-1133">Transmembrane helix</keyword>